<dbReference type="Proteomes" id="UP000198736">
    <property type="component" value="Unassembled WGS sequence"/>
</dbReference>
<evidence type="ECO:0000256" key="3">
    <source>
        <dbReference type="ARBA" id="ARBA00022448"/>
    </source>
</evidence>
<evidence type="ECO:0000256" key="4">
    <source>
        <dbReference type="ARBA" id="ARBA00022475"/>
    </source>
</evidence>
<name>A0A0S4LN94_9BACT</name>
<dbReference type="FunFam" id="1.10.3470.10:FF:000001">
    <property type="entry name" value="Vitamin B12 ABC transporter permease BtuC"/>
    <property type="match status" value="1"/>
</dbReference>
<feature type="transmembrane region" description="Helical" evidence="8">
    <location>
        <begin position="199"/>
        <end position="221"/>
    </location>
</feature>
<proteinExistence type="inferred from homology"/>
<evidence type="ECO:0000256" key="2">
    <source>
        <dbReference type="ARBA" id="ARBA00007935"/>
    </source>
</evidence>
<evidence type="ECO:0000256" key="8">
    <source>
        <dbReference type="SAM" id="Phobius"/>
    </source>
</evidence>
<dbReference type="PANTHER" id="PTHR30472:SF25">
    <property type="entry name" value="ABC TRANSPORTER PERMEASE PROTEIN MJ0876-RELATED"/>
    <property type="match status" value="1"/>
</dbReference>
<feature type="transmembrane region" description="Helical" evidence="8">
    <location>
        <begin position="358"/>
        <end position="377"/>
    </location>
</feature>
<keyword evidence="6 8" id="KW-1133">Transmembrane helix</keyword>
<dbReference type="Pfam" id="PF01032">
    <property type="entry name" value="FecCD"/>
    <property type="match status" value="1"/>
</dbReference>
<dbReference type="RefSeq" id="WP_090901202.1">
    <property type="nucleotide sequence ID" value="NZ_CZPZ01000033.1"/>
</dbReference>
<protein>
    <submittedName>
        <fullName evidence="9">Cobalamin import system permease protein BtuC</fullName>
    </submittedName>
</protein>
<evidence type="ECO:0000313" key="10">
    <source>
        <dbReference type="Proteomes" id="UP000198736"/>
    </source>
</evidence>
<sequence length="384" mass="39780">MTVPVPQPSAGIRSDTGARVVSPASRPAGLEIGAGPPGAILTRSRWAMTLGSLGCVAMMVGLIGLHFGAQPIAYGDMLQVLAHPLGPGTADGEAADVTRTIMLQVRLPRMLLGFLVGCSLASVGVALQALLRNPLADPYVLGVSSGAALGAATGILFGVGATILADVALPACGFAGGLVALVVVYRMATRDERLPIHSLLLAGVILNAVFSAMIMFITSIMEPNRSYGMTTWLMGTLTAPPYGGLVGLAVYLLIGLLLLFRHMRILNILALGEESARTLGVDTEQTKRSIFVLTALVTGAIVSVSGMIGFVGMVVPHAVRLMTGADHRVLLPASALVGGTFLMGADTVARTLLSPVEIPVGIITALVGGPFFVYLLLRRKDRLT</sequence>
<organism evidence="9 10">
    <name type="scientific">Candidatus Nitrospira nitrificans</name>
    <dbReference type="NCBI Taxonomy" id="1742973"/>
    <lineage>
        <taxon>Bacteria</taxon>
        <taxon>Pseudomonadati</taxon>
        <taxon>Nitrospirota</taxon>
        <taxon>Nitrospiria</taxon>
        <taxon>Nitrospirales</taxon>
        <taxon>Nitrospiraceae</taxon>
        <taxon>Nitrospira</taxon>
    </lineage>
</organism>
<feature type="transmembrane region" description="Helical" evidence="8">
    <location>
        <begin position="167"/>
        <end position="187"/>
    </location>
</feature>
<accession>A0A0S4LN94</accession>
<evidence type="ECO:0000256" key="5">
    <source>
        <dbReference type="ARBA" id="ARBA00022692"/>
    </source>
</evidence>
<dbReference type="InterPro" id="IPR037294">
    <property type="entry name" value="ABC_BtuC-like"/>
</dbReference>
<feature type="transmembrane region" description="Helical" evidence="8">
    <location>
        <begin position="290"/>
        <end position="315"/>
    </location>
</feature>
<comment type="subcellular location">
    <subcellularLocation>
        <location evidence="1">Cell membrane</location>
        <topology evidence="1">Multi-pass membrane protein</topology>
    </subcellularLocation>
</comment>
<dbReference type="SUPFAM" id="SSF81345">
    <property type="entry name" value="ABC transporter involved in vitamin B12 uptake, BtuC"/>
    <property type="match status" value="1"/>
</dbReference>
<feature type="transmembrane region" description="Helical" evidence="8">
    <location>
        <begin position="241"/>
        <end position="260"/>
    </location>
</feature>
<dbReference type="OrthoDB" id="9811721at2"/>
<dbReference type="GO" id="GO:0022857">
    <property type="term" value="F:transmembrane transporter activity"/>
    <property type="evidence" value="ECO:0007669"/>
    <property type="project" value="InterPro"/>
</dbReference>
<evidence type="ECO:0000256" key="1">
    <source>
        <dbReference type="ARBA" id="ARBA00004651"/>
    </source>
</evidence>
<dbReference type="AlphaFoldDB" id="A0A0S4LN94"/>
<dbReference type="InterPro" id="IPR000522">
    <property type="entry name" value="ABC_transptr_permease_BtuC"/>
</dbReference>
<keyword evidence="7 8" id="KW-0472">Membrane</keyword>
<dbReference type="Gene3D" id="1.10.3470.10">
    <property type="entry name" value="ABC transporter involved in vitamin B12 uptake, BtuC"/>
    <property type="match status" value="1"/>
</dbReference>
<keyword evidence="10" id="KW-1185">Reference proteome</keyword>
<dbReference type="GO" id="GO:0005886">
    <property type="term" value="C:plasma membrane"/>
    <property type="evidence" value="ECO:0007669"/>
    <property type="project" value="UniProtKB-SubCell"/>
</dbReference>
<dbReference type="CDD" id="cd06550">
    <property type="entry name" value="TM_ABC_iron-siderophores_like"/>
    <property type="match status" value="1"/>
</dbReference>
<feature type="transmembrane region" description="Helical" evidence="8">
    <location>
        <begin position="110"/>
        <end position="131"/>
    </location>
</feature>
<evidence type="ECO:0000256" key="7">
    <source>
        <dbReference type="ARBA" id="ARBA00023136"/>
    </source>
</evidence>
<dbReference type="STRING" id="1742973.COMA2_60123"/>
<gene>
    <name evidence="9" type="primary">btuC</name>
    <name evidence="9" type="ORF">COMA2_60123</name>
</gene>
<feature type="transmembrane region" description="Helical" evidence="8">
    <location>
        <begin position="46"/>
        <end position="69"/>
    </location>
</feature>
<dbReference type="PANTHER" id="PTHR30472">
    <property type="entry name" value="FERRIC ENTEROBACTIN TRANSPORT SYSTEM PERMEASE PROTEIN"/>
    <property type="match status" value="1"/>
</dbReference>
<keyword evidence="3" id="KW-0813">Transport</keyword>
<keyword evidence="4" id="KW-1003">Cell membrane</keyword>
<keyword evidence="5 8" id="KW-0812">Transmembrane</keyword>
<dbReference type="EMBL" id="CZPZ01000033">
    <property type="protein sequence ID" value="CUS39043.1"/>
    <property type="molecule type" value="Genomic_DNA"/>
</dbReference>
<evidence type="ECO:0000256" key="6">
    <source>
        <dbReference type="ARBA" id="ARBA00022989"/>
    </source>
</evidence>
<reference evidence="10" key="1">
    <citation type="submission" date="2015-10" db="EMBL/GenBank/DDBJ databases">
        <authorList>
            <person name="Luecker S."/>
            <person name="Luecker S."/>
        </authorList>
    </citation>
    <scope>NUCLEOTIDE SEQUENCE [LARGE SCALE GENOMIC DNA]</scope>
</reference>
<comment type="similarity">
    <text evidence="2">Belongs to the binding-protein-dependent transport system permease family. FecCD subfamily.</text>
</comment>
<evidence type="ECO:0000313" key="9">
    <source>
        <dbReference type="EMBL" id="CUS39043.1"/>
    </source>
</evidence>